<evidence type="ECO:0000313" key="1">
    <source>
        <dbReference type="EMBL" id="PPK73587.1"/>
    </source>
</evidence>
<name>A0A2S6H7Y8_9GAMM</name>
<protein>
    <submittedName>
        <fullName evidence="1">Uncharacterized protein</fullName>
    </submittedName>
</protein>
<accession>A0A2S6H7Y8</accession>
<dbReference type="Proteomes" id="UP000238071">
    <property type="component" value="Unassembled WGS sequence"/>
</dbReference>
<dbReference type="EMBL" id="PTIY01000001">
    <property type="protein sequence ID" value="PPK73587.1"/>
    <property type="molecule type" value="Genomic_DNA"/>
</dbReference>
<organism evidence="1 2">
    <name type="scientific">Methylobacter tundripaludum</name>
    <dbReference type="NCBI Taxonomy" id="173365"/>
    <lineage>
        <taxon>Bacteria</taxon>
        <taxon>Pseudomonadati</taxon>
        <taxon>Pseudomonadota</taxon>
        <taxon>Gammaproteobacteria</taxon>
        <taxon>Methylococcales</taxon>
        <taxon>Methylococcaceae</taxon>
        <taxon>Methylobacter</taxon>
    </lineage>
</organism>
<evidence type="ECO:0000313" key="2">
    <source>
        <dbReference type="Proteomes" id="UP000238071"/>
    </source>
</evidence>
<comment type="caution">
    <text evidence="1">The sequence shown here is derived from an EMBL/GenBank/DDBJ whole genome shotgun (WGS) entry which is preliminary data.</text>
</comment>
<sequence>MWFFFETKGARRRAKDSGKARETLNAFLALNL</sequence>
<dbReference type="AlphaFoldDB" id="A0A2S6H7Y8"/>
<gene>
    <name evidence="1" type="ORF">B0F88_101116</name>
</gene>
<proteinExistence type="predicted"/>
<reference evidence="1 2" key="1">
    <citation type="submission" date="2018-02" db="EMBL/GenBank/DDBJ databases">
        <title>Subsurface microbial communities from deep shales in Ohio and West Virginia, USA.</title>
        <authorList>
            <person name="Wrighton K."/>
        </authorList>
    </citation>
    <scope>NUCLEOTIDE SEQUENCE [LARGE SCALE GENOMIC DNA]</scope>
    <source>
        <strain evidence="1 2">OWC-G53F</strain>
    </source>
</reference>
<keyword evidence="2" id="KW-1185">Reference proteome</keyword>